<dbReference type="Pfam" id="PF04078">
    <property type="entry name" value="Rcd1"/>
    <property type="match status" value="1"/>
</dbReference>
<reference evidence="2 3" key="1">
    <citation type="journal article" date="2020" name="bioRxiv">
        <title>Metabolic contributions of an alphaproteobacterial endosymbiont in the apicomplexan Cardiosporidium cionae.</title>
        <authorList>
            <person name="Hunter E.S."/>
            <person name="Paight C.J."/>
            <person name="Lane C.E."/>
        </authorList>
    </citation>
    <scope>NUCLEOTIDE SEQUENCE [LARGE SCALE GENOMIC DNA]</scope>
    <source>
        <strain evidence="2">ESH_2018</strain>
    </source>
</reference>
<name>A0ABQ7J7U9_9APIC</name>
<dbReference type="Gene3D" id="1.25.10.10">
    <property type="entry name" value="Leucine-rich Repeat Variant"/>
    <property type="match status" value="1"/>
</dbReference>
<feature type="region of interest" description="Disordered" evidence="1">
    <location>
        <begin position="1"/>
        <end position="51"/>
    </location>
</feature>
<keyword evidence="3" id="KW-1185">Reference proteome</keyword>
<feature type="compositionally biased region" description="Low complexity" evidence="1">
    <location>
        <begin position="1"/>
        <end position="28"/>
    </location>
</feature>
<dbReference type="InterPro" id="IPR011989">
    <property type="entry name" value="ARM-like"/>
</dbReference>
<dbReference type="InterPro" id="IPR007216">
    <property type="entry name" value="CNOT9"/>
</dbReference>
<proteinExistence type="predicted"/>
<feature type="compositionally biased region" description="Low complexity" evidence="1">
    <location>
        <begin position="35"/>
        <end position="51"/>
    </location>
</feature>
<dbReference type="EMBL" id="JADAQX010000493">
    <property type="protein sequence ID" value="KAF8820072.1"/>
    <property type="molecule type" value="Genomic_DNA"/>
</dbReference>
<evidence type="ECO:0008006" key="4">
    <source>
        <dbReference type="Google" id="ProtNLM"/>
    </source>
</evidence>
<gene>
    <name evidence="2" type="ORF">IE077_004557</name>
</gene>
<dbReference type="PANTHER" id="PTHR12262">
    <property type="entry name" value="CCR4-NOT TRANSCRIPTION COMPLEX SUBUNIT 9"/>
    <property type="match status" value="1"/>
</dbReference>
<evidence type="ECO:0000256" key="1">
    <source>
        <dbReference type="SAM" id="MobiDB-lite"/>
    </source>
</evidence>
<organism evidence="2 3">
    <name type="scientific">Cardiosporidium cionae</name>
    <dbReference type="NCBI Taxonomy" id="476202"/>
    <lineage>
        <taxon>Eukaryota</taxon>
        <taxon>Sar</taxon>
        <taxon>Alveolata</taxon>
        <taxon>Apicomplexa</taxon>
        <taxon>Aconoidasida</taxon>
        <taxon>Nephromycida</taxon>
        <taxon>Cardiosporidium</taxon>
    </lineage>
</organism>
<comment type="caution">
    <text evidence="2">The sequence shown here is derived from an EMBL/GenBank/DDBJ whole genome shotgun (WGS) entry which is preliminary data.</text>
</comment>
<dbReference type="Proteomes" id="UP000823046">
    <property type="component" value="Unassembled WGS sequence"/>
</dbReference>
<protein>
    <recommendedName>
        <fullName evidence="4">Cell differentiation protein rcd1</fullName>
    </recommendedName>
</protein>
<evidence type="ECO:0000313" key="2">
    <source>
        <dbReference type="EMBL" id="KAF8820072.1"/>
    </source>
</evidence>
<sequence>MAQQPSQQQFGMQSSQSASGLQHSSMSSNPPQALGNVAGGSSSNLSASTESANKEKLEQLVLDLVSTEKREKALLELSKARETYKDLAPVLWYSFGTIAALLQEIVSI</sequence>
<evidence type="ECO:0000313" key="3">
    <source>
        <dbReference type="Proteomes" id="UP000823046"/>
    </source>
</evidence>
<accession>A0ABQ7J7U9</accession>